<comment type="caution">
    <text evidence="1">The sequence shown here is derived from an EMBL/GenBank/DDBJ whole genome shotgun (WGS) entry which is preliminary data.</text>
</comment>
<dbReference type="GeneID" id="95587225"/>
<dbReference type="RefSeq" id="WP_189748486.1">
    <property type="nucleotide sequence ID" value="NZ_BMRL01000046.1"/>
</dbReference>
<proteinExistence type="predicted"/>
<name>A0ABQ3SL84_9ACTN</name>
<protein>
    <submittedName>
        <fullName evidence="1">Uncharacterized protein</fullName>
    </submittedName>
</protein>
<dbReference type="Proteomes" id="UP000613974">
    <property type="component" value="Unassembled WGS sequence"/>
</dbReference>
<evidence type="ECO:0000313" key="1">
    <source>
        <dbReference type="EMBL" id="GHI68898.1"/>
    </source>
</evidence>
<dbReference type="EMBL" id="BNEC01000005">
    <property type="protein sequence ID" value="GHI68898.1"/>
    <property type="molecule type" value="Genomic_DNA"/>
</dbReference>
<reference evidence="2" key="1">
    <citation type="submission" date="2023-07" db="EMBL/GenBank/DDBJ databases">
        <title>Whole genome shotgun sequence of Streptomyces nojiriensis NBRC 13794.</title>
        <authorList>
            <person name="Komaki H."/>
            <person name="Tamura T."/>
        </authorList>
    </citation>
    <scope>NUCLEOTIDE SEQUENCE [LARGE SCALE GENOMIC DNA]</scope>
    <source>
        <strain evidence="2">NBRC 13794</strain>
    </source>
</reference>
<keyword evidence="2" id="KW-1185">Reference proteome</keyword>
<accession>A0ABQ3SL84</accession>
<organism evidence="1 2">
    <name type="scientific">Streptomyces nojiriensis</name>
    <dbReference type="NCBI Taxonomy" id="66374"/>
    <lineage>
        <taxon>Bacteria</taxon>
        <taxon>Bacillati</taxon>
        <taxon>Actinomycetota</taxon>
        <taxon>Actinomycetes</taxon>
        <taxon>Kitasatosporales</taxon>
        <taxon>Streptomycetaceae</taxon>
        <taxon>Streptomyces</taxon>
    </lineage>
</organism>
<gene>
    <name evidence="1" type="ORF">Snoj_28160</name>
</gene>
<sequence length="60" mass="6460">MDTAACLRFDGDPGAAAKMAATVYDRLPAAYRSSLVHSRAQLLHRYLDGAPRQLLGDALT</sequence>
<evidence type="ECO:0000313" key="2">
    <source>
        <dbReference type="Proteomes" id="UP000613974"/>
    </source>
</evidence>